<keyword evidence="2" id="KW-0117">Actin capping</keyword>
<sequence length="358" mass="40292">MQTAKKYDWQDSNLALFGSDTEKKMKKDSAQSEPAWEGAGQEVGLQIWRIVKFKVTNWEKDQYGEFFNGDSYIILNTYKDPEGDALKYDVHFWIGKYSTQDEYGTAAYKTVELDTLLDDKPIQHREVQGHESALFKSYFASLMLLKGGADTGFRRVLPEQYEPRLFHVKKGSDKKITSTQVSLKKGNLKSGDVFILDLGAMIYQWNGSSCSHDEKFKAAQEAAKIKGSRGKCRVETLEESSTSEDHPCFAPLKDGESKAKTSAVQGERKMFRISDADGSLDMEAMDGEISKDKLTSDDVYVINTGEHVYCWVGKGATIDERKNALSYASNYLNKTETPWLPISVVAEVNESAEFIKAF</sequence>
<dbReference type="RefSeq" id="XP_030834897.1">
    <property type="nucleotide sequence ID" value="XM_030979037.1"/>
</dbReference>
<dbReference type="PRINTS" id="PR00597">
    <property type="entry name" value="GELSOLIN"/>
</dbReference>
<dbReference type="OMA" id="TQWASSW"/>
<evidence type="ECO:0000313" key="6">
    <source>
        <dbReference type="EnsemblMetazoa" id="XP_030834897"/>
    </source>
</evidence>
<feature type="domain" description="Gelsolin-like" evidence="5">
    <location>
        <begin position="288"/>
        <end position="355"/>
    </location>
</feature>
<dbReference type="InParanoid" id="A0A7M7SVQ0"/>
<dbReference type="GO" id="GO:0051015">
    <property type="term" value="F:actin filament binding"/>
    <property type="evidence" value="ECO:0000318"/>
    <property type="project" value="GO_Central"/>
</dbReference>
<dbReference type="GO" id="GO:0005737">
    <property type="term" value="C:cytoplasm"/>
    <property type="evidence" value="ECO:0000318"/>
    <property type="project" value="GO_Central"/>
</dbReference>
<dbReference type="GeneID" id="587480"/>
<evidence type="ECO:0000256" key="1">
    <source>
        <dbReference type="ARBA" id="ARBA00008418"/>
    </source>
</evidence>
<proteinExistence type="inferred from homology"/>
<feature type="domain" description="Gelsolin-like" evidence="5">
    <location>
        <begin position="179"/>
        <end position="243"/>
    </location>
</feature>
<dbReference type="GO" id="GO:0008154">
    <property type="term" value="P:actin polymerization or depolymerization"/>
    <property type="evidence" value="ECO:0000318"/>
    <property type="project" value="GO_Central"/>
</dbReference>
<evidence type="ECO:0000313" key="7">
    <source>
        <dbReference type="Proteomes" id="UP000007110"/>
    </source>
</evidence>
<name>A0A7M7SVQ0_STRPU</name>
<dbReference type="Gene3D" id="3.40.20.10">
    <property type="entry name" value="Severin"/>
    <property type="match status" value="3"/>
</dbReference>
<dbReference type="FunFam" id="3.40.20.10:FF:000043">
    <property type="entry name" value="macrophage-capping protein-like isoform X2"/>
    <property type="match status" value="1"/>
</dbReference>
<organism evidence="6 7">
    <name type="scientific">Strongylocentrotus purpuratus</name>
    <name type="common">Purple sea urchin</name>
    <dbReference type="NCBI Taxonomy" id="7668"/>
    <lineage>
        <taxon>Eukaryota</taxon>
        <taxon>Metazoa</taxon>
        <taxon>Echinodermata</taxon>
        <taxon>Eleutherozoa</taxon>
        <taxon>Echinozoa</taxon>
        <taxon>Echinoidea</taxon>
        <taxon>Euechinoidea</taxon>
        <taxon>Echinacea</taxon>
        <taxon>Camarodonta</taxon>
        <taxon>Echinidea</taxon>
        <taxon>Strongylocentrotidae</taxon>
        <taxon>Strongylocentrotus</taxon>
    </lineage>
</organism>
<dbReference type="EnsemblMetazoa" id="XM_030979037">
    <property type="protein sequence ID" value="XP_030834897"/>
    <property type="gene ID" value="LOC587480"/>
</dbReference>
<dbReference type="OrthoDB" id="6375767at2759"/>
<evidence type="ECO:0000256" key="2">
    <source>
        <dbReference type="ARBA" id="ARBA00022467"/>
    </source>
</evidence>
<dbReference type="SUPFAM" id="SSF55753">
    <property type="entry name" value="Actin depolymerizing proteins"/>
    <property type="match status" value="3"/>
</dbReference>
<dbReference type="InterPro" id="IPR029006">
    <property type="entry name" value="ADF-H/Gelsolin-like_dom_sf"/>
</dbReference>
<feature type="domain" description="Gelsolin-like" evidence="5">
    <location>
        <begin position="63"/>
        <end position="135"/>
    </location>
</feature>
<evidence type="ECO:0000259" key="5">
    <source>
        <dbReference type="Pfam" id="PF00626"/>
    </source>
</evidence>
<dbReference type="Proteomes" id="UP000007110">
    <property type="component" value="Unassembled WGS sequence"/>
</dbReference>
<reference evidence="7" key="1">
    <citation type="submission" date="2015-02" db="EMBL/GenBank/DDBJ databases">
        <title>Genome sequencing for Strongylocentrotus purpuratus.</title>
        <authorList>
            <person name="Murali S."/>
            <person name="Liu Y."/>
            <person name="Vee V."/>
            <person name="English A."/>
            <person name="Wang M."/>
            <person name="Skinner E."/>
            <person name="Han Y."/>
            <person name="Muzny D.M."/>
            <person name="Worley K.C."/>
            <person name="Gibbs R.A."/>
        </authorList>
    </citation>
    <scope>NUCLEOTIDE SEQUENCE</scope>
</reference>
<keyword evidence="4" id="KW-0009">Actin-binding</keyword>
<protein>
    <recommendedName>
        <fullName evidence="5">Gelsolin-like domain-containing protein</fullName>
    </recommendedName>
</protein>
<comment type="similarity">
    <text evidence="1">Belongs to the villin/gelsolin family.</text>
</comment>
<dbReference type="PANTHER" id="PTHR11977:SF137">
    <property type="entry name" value="VILLIN-LIKE PROTEIN QUAIL"/>
    <property type="match status" value="1"/>
</dbReference>
<reference evidence="6" key="2">
    <citation type="submission" date="2021-01" db="UniProtKB">
        <authorList>
            <consortium name="EnsemblMetazoa"/>
        </authorList>
    </citation>
    <scope>IDENTIFICATION</scope>
</reference>
<dbReference type="InterPro" id="IPR007123">
    <property type="entry name" value="Gelsolin-like_dom"/>
</dbReference>
<keyword evidence="7" id="KW-1185">Reference proteome</keyword>
<dbReference type="KEGG" id="spu:587480"/>
<dbReference type="GO" id="GO:0015629">
    <property type="term" value="C:actin cytoskeleton"/>
    <property type="evidence" value="ECO:0000318"/>
    <property type="project" value="GO_Central"/>
</dbReference>
<dbReference type="CDD" id="cd11290">
    <property type="entry name" value="gelsolin_S1_like"/>
    <property type="match status" value="1"/>
</dbReference>
<dbReference type="SMART" id="SM00262">
    <property type="entry name" value="GEL"/>
    <property type="match status" value="3"/>
</dbReference>
<dbReference type="InterPro" id="IPR007122">
    <property type="entry name" value="Villin/Gelsolin"/>
</dbReference>
<accession>A0A7M7SVQ0</accession>
<dbReference type="PANTHER" id="PTHR11977">
    <property type="entry name" value="VILLIN"/>
    <property type="match status" value="1"/>
</dbReference>
<dbReference type="Pfam" id="PF00626">
    <property type="entry name" value="Gelsolin"/>
    <property type="match status" value="3"/>
</dbReference>
<dbReference type="GO" id="GO:0051693">
    <property type="term" value="P:actin filament capping"/>
    <property type="evidence" value="ECO:0007669"/>
    <property type="project" value="UniProtKB-KW"/>
</dbReference>
<keyword evidence="3" id="KW-0677">Repeat</keyword>
<evidence type="ECO:0000256" key="4">
    <source>
        <dbReference type="ARBA" id="ARBA00023203"/>
    </source>
</evidence>
<evidence type="ECO:0000256" key="3">
    <source>
        <dbReference type="ARBA" id="ARBA00022737"/>
    </source>
</evidence>
<dbReference type="AlphaFoldDB" id="A0A7M7SVQ0"/>